<proteinExistence type="predicted"/>
<protein>
    <submittedName>
        <fullName evidence="1">Uncharacterized protein</fullName>
    </submittedName>
</protein>
<organism evidence="1 2">
    <name type="scientific">Gordonia phage IDyn</name>
    <dbReference type="NCBI Taxonomy" id="2510506"/>
    <lineage>
        <taxon>Viruses</taxon>
        <taxon>Duplodnaviria</taxon>
        <taxon>Heunggongvirae</taxon>
        <taxon>Uroviricota</taxon>
        <taxon>Caudoviricetes</taxon>
        <taxon>Zierdtviridae</taxon>
        <taxon>Emilbogenvirinae</taxon>
        <taxon>Sukkupivirus</taxon>
        <taxon>Sukkupivirus idyn</taxon>
    </lineage>
</organism>
<evidence type="ECO:0000313" key="1">
    <source>
        <dbReference type="EMBL" id="QAY17422.1"/>
    </source>
</evidence>
<gene>
    <name evidence="1" type="primary">74</name>
    <name evidence="1" type="ORF">SEA_IDYN_74</name>
</gene>
<dbReference type="EMBL" id="MK433272">
    <property type="protein sequence ID" value="QAY17422.1"/>
    <property type="molecule type" value="Genomic_DNA"/>
</dbReference>
<name>A0A411CUA3_9CAUD</name>
<accession>A0A411CUA3</accession>
<dbReference type="RefSeq" id="YP_010101290.1">
    <property type="nucleotide sequence ID" value="NC_055789.1"/>
</dbReference>
<sequence>MTTFNVRELTGDDAAQYLDNRPRMRAFHVDGRGVSGPFTVQTMLTPFGAPVHRPIDPATGREVREDRPVASYPGFVFEFGPMVVGTYVNTHDDAQRHPYPFTVNGREYQRLTVRADFHPIDVVESSNFYGVKRAHSTNGYTLAQARTHCEYSGEVVASPVPGTDGEAHTGIYVVDVRDYLREVTDSARRTLRRLVSHVIATTYLGDADHHDDMLDLIARDIRADIVVADEISTRWQRESARLQNLAIAARTTAVRNPIASVIA</sequence>
<evidence type="ECO:0000313" key="2">
    <source>
        <dbReference type="Proteomes" id="UP000289329"/>
    </source>
</evidence>
<dbReference type="KEGG" id="vg:65119002"/>
<dbReference type="GeneID" id="65119002"/>
<dbReference type="Proteomes" id="UP000289329">
    <property type="component" value="Segment"/>
</dbReference>
<keyword evidence="2" id="KW-1185">Reference proteome</keyword>
<reference evidence="1 2" key="1">
    <citation type="submission" date="2019-01" db="EMBL/GenBank/DDBJ databases">
        <authorList>
            <person name="Gales J.M."/>
            <person name="Amanuel B.M."/>
            <person name="Anspach C.J."/>
            <person name="Chiquito R.J."/>
            <person name="Hall J.T."/>
            <person name="Hotaki K."/>
            <person name="Lozano B."/>
            <person name="Aloor H.L."/>
            <person name="Leadon S.A."/>
            <person name="Fogarty M.P."/>
            <person name="Washington J.M."/>
            <person name="Garlena R.A."/>
            <person name="Russell D.A."/>
            <person name="Pope W.H."/>
            <person name="Jacobs-Sera D."/>
            <person name="Hatfull G.F."/>
        </authorList>
    </citation>
    <scope>NUCLEOTIDE SEQUENCE [LARGE SCALE GENOMIC DNA]</scope>
</reference>